<sequence length="241" mass="27776">MKALYVMDRPDSPRNIDLFRLWDGSRHFREVNLYDLNDLLSDNYIIADEKFNLDSENFYRLEVEVVPMARTEHGTLKILGRKITTYHPTDEDIEDLLGLHTVVNAAVINNIMQLGLRVREPDFLQEAYLAYGQLRGSIDPIVCGIGTYVFTDDRYRMVRRTRHLKITVAMMLKPGLLDEIVKQVEPQVFQTDNWGNLDHDDANDQSEDGHITTAGIGAHELFHAIKERSFDQVVYLNPGLE</sequence>
<evidence type="ECO:0000313" key="1">
    <source>
        <dbReference type="EMBL" id="XDJ14924.1"/>
    </source>
</evidence>
<organism evidence="1">
    <name type="scientific">Pseudomonas phage RVTF4</name>
    <dbReference type="NCBI Taxonomy" id="3236931"/>
    <lineage>
        <taxon>Viruses</taxon>
    </lineage>
</organism>
<dbReference type="EMBL" id="PQ015378">
    <property type="protein sequence ID" value="XDJ14924.1"/>
    <property type="molecule type" value="Genomic_DNA"/>
</dbReference>
<protein>
    <recommendedName>
        <fullName evidence="2">Virion structural protein</fullName>
    </recommendedName>
</protein>
<reference evidence="1" key="1">
    <citation type="submission" date="2024-07" db="EMBL/GenBank/DDBJ databases">
        <authorList>
            <person name="Bringhurst R.M."/>
            <person name="Homer T.E."/>
        </authorList>
    </citation>
    <scope>NUCLEOTIDE SEQUENCE</scope>
</reference>
<proteinExistence type="predicted"/>
<name>A0AB39CD54_9VIRU</name>
<accession>A0AB39CD54</accession>
<evidence type="ECO:0008006" key="2">
    <source>
        <dbReference type="Google" id="ProtNLM"/>
    </source>
</evidence>